<dbReference type="PROSITE" id="PS50005">
    <property type="entry name" value="TPR"/>
    <property type="match status" value="1"/>
</dbReference>
<dbReference type="EMBL" id="JADIMW010000012">
    <property type="protein sequence ID" value="MBO8437527.1"/>
    <property type="molecule type" value="Genomic_DNA"/>
</dbReference>
<reference evidence="2" key="2">
    <citation type="journal article" date="2021" name="PeerJ">
        <title>Extensive microbial diversity within the chicken gut microbiome revealed by metagenomics and culture.</title>
        <authorList>
            <person name="Gilroy R."/>
            <person name="Ravi A."/>
            <person name="Getino M."/>
            <person name="Pursley I."/>
            <person name="Horton D.L."/>
            <person name="Alikhan N.F."/>
            <person name="Baker D."/>
            <person name="Gharbi K."/>
            <person name="Hall N."/>
            <person name="Watson M."/>
            <person name="Adriaenssens E.M."/>
            <person name="Foster-Nyarko E."/>
            <person name="Jarju S."/>
            <person name="Secka A."/>
            <person name="Antonio M."/>
            <person name="Oren A."/>
            <person name="Chaudhuri R.R."/>
            <person name="La Ragione R."/>
            <person name="Hildebrand F."/>
            <person name="Pallen M.J."/>
        </authorList>
    </citation>
    <scope>NUCLEOTIDE SEQUENCE</scope>
    <source>
        <strain evidence="2">G3-4614</strain>
    </source>
</reference>
<proteinExistence type="predicted"/>
<evidence type="ECO:0008006" key="4">
    <source>
        <dbReference type="Google" id="ProtNLM"/>
    </source>
</evidence>
<dbReference type="InterPro" id="IPR011990">
    <property type="entry name" value="TPR-like_helical_dom_sf"/>
</dbReference>
<evidence type="ECO:0000313" key="3">
    <source>
        <dbReference type="Proteomes" id="UP000823636"/>
    </source>
</evidence>
<organism evidence="2 3">
    <name type="scientific">Candidatus Caccoplasma merdipullorum</name>
    <dbReference type="NCBI Taxonomy" id="2840718"/>
    <lineage>
        <taxon>Bacteria</taxon>
        <taxon>Pseudomonadati</taxon>
        <taxon>Bacteroidota</taxon>
        <taxon>Bacteroidia</taxon>
        <taxon>Bacteroidales</taxon>
        <taxon>Bacteroidaceae</taxon>
        <taxon>Bacteroidaceae incertae sedis</taxon>
        <taxon>Candidatus Caccoplasma</taxon>
    </lineage>
</organism>
<dbReference type="SUPFAM" id="SSF48452">
    <property type="entry name" value="TPR-like"/>
    <property type="match status" value="1"/>
</dbReference>
<dbReference type="AlphaFoldDB" id="A0A9D9H711"/>
<name>A0A9D9H711_9BACT</name>
<evidence type="ECO:0000256" key="1">
    <source>
        <dbReference type="PROSITE-ProRule" id="PRU00339"/>
    </source>
</evidence>
<comment type="caution">
    <text evidence="2">The sequence shown here is derived from an EMBL/GenBank/DDBJ whole genome shotgun (WGS) entry which is preliminary data.</text>
</comment>
<dbReference type="Gene3D" id="1.25.40.10">
    <property type="entry name" value="Tetratricopeptide repeat domain"/>
    <property type="match status" value="1"/>
</dbReference>
<reference evidence="2" key="1">
    <citation type="submission" date="2020-10" db="EMBL/GenBank/DDBJ databases">
        <authorList>
            <person name="Gilroy R."/>
        </authorList>
    </citation>
    <scope>NUCLEOTIDE SEQUENCE</scope>
    <source>
        <strain evidence="2">G3-4614</strain>
    </source>
</reference>
<protein>
    <recommendedName>
        <fullName evidence="4">Tetratricopeptide repeat protein</fullName>
    </recommendedName>
</protein>
<sequence>MAVEKAPDNLDYRNTQGEIYLMKGDMKRARKIWESIMEMNPDFYKSAGKVPKLNEYMTANS</sequence>
<dbReference type="InterPro" id="IPR019734">
    <property type="entry name" value="TPR_rpt"/>
</dbReference>
<evidence type="ECO:0000313" key="2">
    <source>
        <dbReference type="EMBL" id="MBO8437527.1"/>
    </source>
</evidence>
<accession>A0A9D9H711</accession>
<gene>
    <name evidence="2" type="ORF">IAC54_01330</name>
</gene>
<keyword evidence="1" id="KW-0802">TPR repeat</keyword>
<dbReference type="Proteomes" id="UP000823636">
    <property type="component" value="Unassembled WGS sequence"/>
</dbReference>
<feature type="repeat" description="TPR" evidence="1">
    <location>
        <begin position="10"/>
        <end position="43"/>
    </location>
</feature>